<comment type="similarity">
    <text evidence="2">Belongs to the TMEM14 family.</text>
</comment>
<evidence type="ECO:0000313" key="7">
    <source>
        <dbReference type="EMBL" id="PKA51126.1"/>
    </source>
</evidence>
<dbReference type="STRING" id="1088818.A0A2I0A6F3"/>
<dbReference type="OrthoDB" id="768548at2759"/>
<feature type="transmembrane region" description="Helical" evidence="6">
    <location>
        <begin position="290"/>
        <end position="308"/>
    </location>
</feature>
<evidence type="ECO:0000256" key="6">
    <source>
        <dbReference type="SAM" id="Phobius"/>
    </source>
</evidence>
<proteinExistence type="inferred from homology"/>
<reference evidence="7 8" key="1">
    <citation type="journal article" date="2017" name="Nature">
        <title>The Apostasia genome and the evolution of orchids.</title>
        <authorList>
            <person name="Zhang G.Q."/>
            <person name="Liu K.W."/>
            <person name="Li Z."/>
            <person name="Lohaus R."/>
            <person name="Hsiao Y.Y."/>
            <person name="Niu S.C."/>
            <person name="Wang J.Y."/>
            <person name="Lin Y.C."/>
            <person name="Xu Q."/>
            <person name="Chen L.J."/>
            <person name="Yoshida K."/>
            <person name="Fujiwara S."/>
            <person name="Wang Z.W."/>
            <person name="Zhang Y.Q."/>
            <person name="Mitsuda N."/>
            <person name="Wang M."/>
            <person name="Liu G.H."/>
            <person name="Pecoraro L."/>
            <person name="Huang H.X."/>
            <person name="Xiao X.J."/>
            <person name="Lin M."/>
            <person name="Wu X.Y."/>
            <person name="Wu W.L."/>
            <person name="Chen Y.Y."/>
            <person name="Chang S.B."/>
            <person name="Sakamoto S."/>
            <person name="Ohme-Takagi M."/>
            <person name="Yagi M."/>
            <person name="Zeng S.J."/>
            <person name="Shen C.Y."/>
            <person name="Yeh C.M."/>
            <person name="Luo Y.B."/>
            <person name="Tsai W.C."/>
            <person name="Van de Peer Y."/>
            <person name="Liu Z.J."/>
        </authorList>
    </citation>
    <scope>NUCLEOTIDE SEQUENCE [LARGE SCALE GENOMIC DNA]</scope>
    <source>
        <strain evidence="8">cv. Shenzhen</strain>
        <tissue evidence="7">Stem</tissue>
    </source>
</reference>
<dbReference type="InterPro" id="IPR005349">
    <property type="entry name" value="TMEM14"/>
</dbReference>
<evidence type="ECO:0000256" key="2">
    <source>
        <dbReference type="ARBA" id="ARBA00007590"/>
    </source>
</evidence>
<sequence>MASAVLTFLPPLRPSPSSHSYLAARNRRPLPPYACSSGFQFELRAAGRPYLGPCLLQKGFRGAPLIPLARRVPSLVSIAVHEESTHSDIEVEQENYLRKEPDESYKAWKQTLEIFKEEARKMKEMSQEAYELYSKRARIILMETSEILKTQANHARHHLSTIAIEISKEGKLYLSKAADKSPESLKDIVDTFASSTNELKVASAVRDFYLGIPYGAFLTIGGFLNFMLTGSISAIRFGVILGSALLALSISSLRSWKSGQPAKLSLNGQAAIAAIIFIRECRLFMGIQSIPNFVITFMSGAMLAFYIYRVIIDRSSNRGNLTESSEN</sequence>
<feature type="transmembrane region" description="Helical" evidence="6">
    <location>
        <begin position="235"/>
        <end position="256"/>
    </location>
</feature>
<keyword evidence="3 6" id="KW-0812">Transmembrane</keyword>
<gene>
    <name evidence="7" type="ORF">AXF42_Ash010566</name>
</gene>
<evidence type="ECO:0000256" key="1">
    <source>
        <dbReference type="ARBA" id="ARBA00004370"/>
    </source>
</evidence>
<evidence type="ECO:0000256" key="5">
    <source>
        <dbReference type="ARBA" id="ARBA00023136"/>
    </source>
</evidence>
<dbReference type="EMBL" id="KZ452014">
    <property type="protein sequence ID" value="PKA51126.1"/>
    <property type="molecule type" value="Genomic_DNA"/>
</dbReference>
<accession>A0A2I0A6F3</accession>
<evidence type="ECO:0000313" key="8">
    <source>
        <dbReference type="Proteomes" id="UP000236161"/>
    </source>
</evidence>
<dbReference type="GO" id="GO:0015245">
    <property type="term" value="F:fatty acid transmembrane transporter activity"/>
    <property type="evidence" value="ECO:0007669"/>
    <property type="project" value="TreeGrafter"/>
</dbReference>
<comment type="subcellular location">
    <subcellularLocation>
        <location evidence="1">Membrane</location>
    </subcellularLocation>
</comment>
<keyword evidence="8" id="KW-1185">Reference proteome</keyword>
<dbReference type="Gene3D" id="1.10.10.1740">
    <property type="entry name" value="Transmembrane protein 14-like"/>
    <property type="match status" value="1"/>
</dbReference>
<protein>
    <recommendedName>
        <fullName evidence="9">Protein FATTY ACID EXPORT 3, chloroplastic</fullName>
    </recommendedName>
</protein>
<dbReference type="PANTHER" id="PTHR12668:SF43">
    <property type="entry name" value="TRANSMEMBRANE PROTEIN 14 HOMOLOG"/>
    <property type="match status" value="1"/>
</dbReference>
<name>A0A2I0A6F3_9ASPA</name>
<dbReference type="Pfam" id="PF03647">
    <property type="entry name" value="Tmemb_14"/>
    <property type="match status" value="1"/>
</dbReference>
<keyword evidence="4 6" id="KW-1133">Transmembrane helix</keyword>
<evidence type="ECO:0008006" key="9">
    <source>
        <dbReference type="Google" id="ProtNLM"/>
    </source>
</evidence>
<keyword evidence="5 6" id="KW-0472">Membrane</keyword>
<dbReference type="AlphaFoldDB" id="A0A2I0A6F3"/>
<feature type="transmembrane region" description="Helical" evidence="6">
    <location>
        <begin position="208"/>
        <end position="228"/>
    </location>
</feature>
<dbReference type="GO" id="GO:0009706">
    <property type="term" value="C:chloroplast inner membrane"/>
    <property type="evidence" value="ECO:0007669"/>
    <property type="project" value="TreeGrafter"/>
</dbReference>
<dbReference type="PANTHER" id="PTHR12668">
    <property type="entry name" value="TRANSMEMBRANE PROTEIN 14, 15"/>
    <property type="match status" value="1"/>
</dbReference>
<organism evidence="7 8">
    <name type="scientific">Apostasia shenzhenica</name>
    <dbReference type="NCBI Taxonomy" id="1088818"/>
    <lineage>
        <taxon>Eukaryota</taxon>
        <taxon>Viridiplantae</taxon>
        <taxon>Streptophyta</taxon>
        <taxon>Embryophyta</taxon>
        <taxon>Tracheophyta</taxon>
        <taxon>Spermatophyta</taxon>
        <taxon>Magnoliopsida</taxon>
        <taxon>Liliopsida</taxon>
        <taxon>Asparagales</taxon>
        <taxon>Orchidaceae</taxon>
        <taxon>Apostasioideae</taxon>
        <taxon>Apostasia</taxon>
    </lineage>
</organism>
<evidence type="ECO:0000256" key="4">
    <source>
        <dbReference type="ARBA" id="ARBA00022989"/>
    </source>
</evidence>
<evidence type="ECO:0000256" key="3">
    <source>
        <dbReference type="ARBA" id="ARBA00022692"/>
    </source>
</evidence>
<dbReference type="Proteomes" id="UP000236161">
    <property type="component" value="Unassembled WGS sequence"/>
</dbReference>
<dbReference type="InterPro" id="IPR044890">
    <property type="entry name" value="TMEM14_sf"/>
</dbReference>